<keyword evidence="2" id="KW-1185">Reference proteome</keyword>
<reference evidence="1 2" key="1">
    <citation type="submission" date="2021-06" db="EMBL/GenBank/DDBJ databases">
        <title>Caerostris extrusa draft genome.</title>
        <authorList>
            <person name="Kono N."/>
            <person name="Arakawa K."/>
        </authorList>
    </citation>
    <scope>NUCLEOTIDE SEQUENCE [LARGE SCALE GENOMIC DNA]</scope>
</reference>
<evidence type="ECO:0000313" key="2">
    <source>
        <dbReference type="Proteomes" id="UP001054945"/>
    </source>
</evidence>
<dbReference type="Proteomes" id="UP001054945">
    <property type="component" value="Unassembled WGS sequence"/>
</dbReference>
<protein>
    <submittedName>
        <fullName evidence="1">Uncharacterized protein</fullName>
    </submittedName>
</protein>
<gene>
    <name evidence="1" type="ORF">CEXT_442871</name>
</gene>
<dbReference type="EMBL" id="BPLR01001313">
    <property type="protein sequence ID" value="GIZ01516.1"/>
    <property type="molecule type" value="Genomic_DNA"/>
</dbReference>
<proteinExistence type="predicted"/>
<organism evidence="1 2">
    <name type="scientific">Caerostris extrusa</name>
    <name type="common">Bark spider</name>
    <name type="synonym">Caerostris bankana</name>
    <dbReference type="NCBI Taxonomy" id="172846"/>
    <lineage>
        <taxon>Eukaryota</taxon>
        <taxon>Metazoa</taxon>
        <taxon>Ecdysozoa</taxon>
        <taxon>Arthropoda</taxon>
        <taxon>Chelicerata</taxon>
        <taxon>Arachnida</taxon>
        <taxon>Araneae</taxon>
        <taxon>Araneomorphae</taxon>
        <taxon>Entelegynae</taxon>
        <taxon>Araneoidea</taxon>
        <taxon>Araneidae</taxon>
        <taxon>Caerostris</taxon>
    </lineage>
</organism>
<name>A0AAV4Y219_CAEEX</name>
<comment type="caution">
    <text evidence="1">The sequence shown here is derived from an EMBL/GenBank/DDBJ whole genome shotgun (WGS) entry which is preliminary data.</text>
</comment>
<evidence type="ECO:0000313" key="1">
    <source>
        <dbReference type="EMBL" id="GIZ01516.1"/>
    </source>
</evidence>
<sequence length="69" mass="8159">MPTAYGIFQKRQHRGGWNRIMSIINVGVAVLHHIQCSWPRCRLGWDMKAWYNILKLKPQGTPFNYAWSE</sequence>
<accession>A0AAV4Y219</accession>
<dbReference type="AlphaFoldDB" id="A0AAV4Y219"/>